<gene>
    <name evidence="2" type="ORF">SAMN04488564_104428</name>
</gene>
<evidence type="ECO:0000256" key="1">
    <source>
        <dbReference type="SAM" id="Phobius"/>
    </source>
</evidence>
<dbReference type="OrthoDB" id="3695067at2"/>
<organism evidence="2 3">
    <name type="scientific">Lentzea waywayandensis</name>
    <dbReference type="NCBI Taxonomy" id="84724"/>
    <lineage>
        <taxon>Bacteria</taxon>
        <taxon>Bacillati</taxon>
        <taxon>Actinomycetota</taxon>
        <taxon>Actinomycetes</taxon>
        <taxon>Pseudonocardiales</taxon>
        <taxon>Pseudonocardiaceae</taxon>
        <taxon>Lentzea</taxon>
    </lineage>
</organism>
<evidence type="ECO:0008006" key="4">
    <source>
        <dbReference type="Google" id="ProtNLM"/>
    </source>
</evidence>
<dbReference type="AlphaFoldDB" id="A0A1I6EGD6"/>
<keyword evidence="3" id="KW-1185">Reference proteome</keyword>
<reference evidence="3" key="1">
    <citation type="submission" date="2016-10" db="EMBL/GenBank/DDBJ databases">
        <authorList>
            <person name="Varghese N."/>
            <person name="Submissions S."/>
        </authorList>
    </citation>
    <scope>NUCLEOTIDE SEQUENCE [LARGE SCALE GENOMIC DNA]</scope>
    <source>
        <strain evidence="3">DSM 44232</strain>
    </source>
</reference>
<sequence length="157" mass="17601">MAMSMGVHVTTAWSDTCLARADRRAVGHIFFALAVLGVVLVIGWIWLTVLSVPVVLELAAPGLRHFLTRRGTLALIEKFPWRPVSVNFVAGRRIGRSAYLRVEDSEKNLRLPELPERARVLVRHTGRVWIAGPDERGRVVVMTRGLAFVTRGRVIDR</sequence>
<evidence type="ECO:0000313" key="2">
    <source>
        <dbReference type="EMBL" id="SFR16717.1"/>
    </source>
</evidence>
<protein>
    <recommendedName>
        <fullName evidence="4">PH domain-containing protein</fullName>
    </recommendedName>
</protein>
<proteinExistence type="predicted"/>
<keyword evidence="1" id="KW-1133">Transmembrane helix</keyword>
<keyword evidence="1" id="KW-0812">Transmembrane</keyword>
<feature type="transmembrane region" description="Helical" evidence="1">
    <location>
        <begin position="29"/>
        <end position="60"/>
    </location>
</feature>
<dbReference type="Proteomes" id="UP000198583">
    <property type="component" value="Unassembled WGS sequence"/>
</dbReference>
<dbReference type="STRING" id="84724.SAMN04488564_104428"/>
<keyword evidence="1" id="KW-0472">Membrane</keyword>
<dbReference type="EMBL" id="FOYL01000004">
    <property type="protein sequence ID" value="SFR16717.1"/>
    <property type="molecule type" value="Genomic_DNA"/>
</dbReference>
<name>A0A1I6EGD6_9PSEU</name>
<evidence type="ECO:0000313" key="3">
    <source>
        <dbReference type="Proteomes" id="UP000198583"/>
    </source>
</evidence>
<accession>A0A1I6EGD6</accession>
<dbReference type="RefSeq" id="WP_143138692.1">
    <property type="nucleotide sequence ID" value="NZ_FOYL01000004.1"/>
</dbReference>